<protein>
    <submittedName>
        <fullName evidence="2">Uncharacterized protein</fullName>
    </submittedName>
</protein>
<evidence type="ECO:0000313" key="2">
    <source>
        <dbReference type="EMBL" id="CAI6095595.1"/>
    </source>
</evidence>
<organism evidence="2 3">
    <name type="scientific">Clonostachys chloroleuca</name>
    <dbReference type="NCBI Taxonomy" id="1926264"/>
    <lineage>
        <taxon>Eukaryota</taxon>
        <taxon>Fungi</taxon>
        <taxon>Dikarya</taxon>
        <taxon>Ascomycota</taxon>
        <taxon>Pezizomycotina</taxon>
        <taxon>Sordariomycetes</taxon>
        <taxon>Hypocreomycetidae</taxon>
        <taxon>Hypocreales</taxon>
        <taxon>Bionectriaceae</taxon>
        <taxon>Clonostachys</taxon>
    </lineage>
</organism>
<keyword evidence="3" id="KW-1185">Reference proteome</keyword>
<dbReference type="Proteomes" id="UP001160390">
    <property type="component" value="Unassembled WGS sequence"/>
</dbReference>
<dbReference type="AlphaFoldDB" id="A0AA35Q8C2"/>
<feature type="region of interest" description="Disordered" evidence="1">
    <location>
        <begin position="1"/>
        <end position="25"/>
    </location>
</feature>
<evidence type="ECO:0000256" key="1">
    <source>
        <dbReference type="SAM" id="MobiDB-lite"/>
    </source>
</evidence>
<name>A0AA35Q8C2_9HYPO</name>
<gene>
    <name evidence="2" type="ORF">CCHLO57077_00005229</name>
</gene>
<comment type="caution">
    <text evidence="2">The sequence shown here is derived from an EMBL/GenBank/DDBJ whole genome shotgun (WGS) entry which is preliminary data.</text>
</comment>
<evidence type="ECO:0000313" key="3">
    <source>
        <dbReference type="Proteomes" id="UP001160390"/>
    </source>
</evidence>
<dbReference type="EMBL" id="CABFNP030001266">
    <property type="protein sequence ID" value="CAI6095595.1"/>
    <property type="molecule type" value="Genomic_DNA"/>
</dbReference>
<proteinExistence type="predicted"/>
<feature type="compositionally biased region" description="Basic and acidic residues" evidence="1">
    <location>
        <begin position="1"/>
        <end position="10"/>
    </location>
</feature>
<accession>A0AA35Q8C2</accession>
<sequence length="177" mass="19851">MSRHRSDSDATIRAGSSQSTPIPPEKCRKILEELSKISAQIDRASKNMSESFDQVLDVFKGGAAAIDNRLAISRSARIQNDDTKRLNRERVLKDPSLPLLPLVDIRTGKEIPSFPHDLKALNELDGKFDSNTIISRPSYTDFSIRGREMLRIIYALDVAKLGIDDTSLRKTLRQAIM</sequence>
<reference evidence="2" key="1">
    <citation type="submission" date="2023-01" db="EMBL/GenBank/DDBJ databases">
        <authorList>
            <person name="Piombo E."/>
        </authorList>
    </citation>
    <scope>NUCLEOTIDE SEQUENCE</scope>
</reference>